<evidence type="ECO:0000313" key="1">
    <source>
        <dbReference type="EMBL" id="WAR24009.1"/>
    </source>
</evidence>
<organism evidence="1 2">
    <name type="scientific">Mya arenaria</name>
    <name type="common">Soft-shell clam</name>
    <dbReference type="NCBI Taxonomy" id="6604"/>
    <lineage>
        <taxon>Eukaryota</taxon>
        <taxon>Metazoa</taxon>
        <taxon>Spiralia</taxon>
        <taxon>Lophotrochozoa</taxon>
        <taxon>Mollusca</taxon>
        <taxon>Bivalvia</taxon>
        <taxon>Autobranchia</taxon>
        <taxon>Heteroconchia</taxon>
        <taxon>Euheterodonta</taxon>
        <taxon>Imparidentia</taxon>
        <taxon>Neoheterodontei</taxon>
        <taxon>Myida</taxon>
        <taxon>Myoidea</taxon>
        <taxon>Myidae</taxon>
        <taxon>Mya</taxon>
    </lineage>
</organism>
<proteinExistence type="predicted"/>
<evidence type="ECO:0000313" key="2">
    <source>
        <dbReference type="Proteomes" id="UP001164746"/>
    </source>
</evidence>
<protein>
    <submittedName>
        <fullName evidence="1">Uncharacterized protein</fullName>
    </submittedName>
</protein>
<accession>A0ABY7FS83</accession>
<name>A0ABY7FS83_MYAAR</name>
<reference evidence="1" key="1">
    <citation type="submission" date="2022-11" db="EMBL/GenBank/DDBJ databases">
        <title>Centuries of genome instability and evolution in soft-shell clam transmissible cancer (bioRxiv).</title>
        <authorList>
            <person name="Hart S.F.M."/>
            <person name="Yonemitsu M.A."/>
            <person name="Giersch R.M."/>
            <person name="Beal B.F."/>
            <person name="Arriagada G."/>
            <person name="Davis B.W."/>
            <person name="Ostrander E.A."/>
            <person name="Goff S.P."/>
            <person name="Metzger M.J."/>
        </authorList>
    </citation>
    <scope>NUCLEOTIDE SEQUENCE</scope>
    <source>
        <strain evidence="1">MELC-2E11</strain>
        <tissue evidence="1">Siphon/mantle</tissue>
    </source>
</reference>
<dbReference type="Proteomes" id="UP001164746">
    <property type="component" value="Chromosome 13"/>
</dbReference>
<feature type="non-terminal residue" evidence="1">
    <location>
        <position position="68"/>
    </location>
</feature>
<gene>
    <name evidence="1" type="ORF">MAR_037678</name>
</gene>
<keyword evidence="2" id="KW-1185">Reference proteome</keyword>
<dbReference type="EMBL" id="CP111024">
    <property type="protein sequence ID" value="WAR24009.1"/>
    <property type="molecule type" value="Genomic_DNA"/>
</dbReference>
<sequence>AIKETNSNYEFSSELRRLICKEKHGVPTIWLQMFNTIESIDKRFMAFFGDTTRLYSLCRRLRCDHCGE</sequence>